<feature type="region of interest" description="Disordered" evidence="1">
    <location>
        <begin position="83"/>
        <end position="105"/>
    </location>
</feature>
<dbReference type="EMBL" id="JACSEA010000013">
    <property type="protein sequence ID" value="KAF7386763.1"/>
    <property type="molecule type" value="Genomic_DNA"/>
</dbReference>
<accession>A0A834MXJ1</accession>
<comment type="caution">
    <text evidence="2">The sequence shown here is derived from an EMBL/GenBank/DDBJ whole genome shotgun (WGS) entry which is preliminary data.</text>
</comment>
<evidence type="ECO:0000256" key="1">
    <source>
        <dbReference type="SAM" id="MobiDB-lite"/>
    </source>
</evidence>
<reference evidence="2" key="1">
    <citation type="journal article" date="2020" name="G3 (Bethesda)">
        <title>High-Quality Assemblies for Three Invasive Social Wasps from the &lt;i&gt;Vespula&lt;/i&gt; Genus.</title>
        <authorList>
            <person name="Harrop T.W.R."/>
            <person name="Guhlin J."/>
            <person name="McLaughlin G.M."/>
            <person name="Permina E."/>
            <person name="Stockwell P."/>
            <person name="Gilligan J."/>
            <person name="Le Lec M.F."/>
            <person name="Gruber M.A.M."/>
            <person name="Quinn O."/>
            <person name="Lovegrove M."/>
            <person name="Duncan E.J."/>
            <person name="Remnant E.J."/>
            <person name="Van Eeckhoven J."/>
            <person name="Graham B."/>
            <person name="Knapp R.A."/>
            <person name="Langford K.W."/>
            <person name="Kronenberg Z."/>
            <person name="Press M.O."/>
            <person name="Eacker S.M."/>
            <person name="Wilson-Rankin E.E."/>
            <person name="Purcell J."/>
            <person name="Lester P.J."/>
            <person name="Dearden P.K."/>
        </authorList>
    </citation>
    <scope>NUCLEOTIDE SEQUENCE</scope>
    <source>
        <strain evidence="2">Marl-1</strain>
    </source>
</reference>
<proteinExistence type="predicted"/>
<feature type="compositionally biased region" description="Basic and acidic residues" evidence="1">
    <location>
        <begin position="83"/>
        <end position="98"/>
    </location>
</feature>
<keyword evidence="3" id="KW-1185">Reference proteome</keyword>
<organism evidence="2 3">
    <name type="scientific">Vespula vulgaris</name>
    <name type="common">Yellow jacket</name>
    <name type="synonym">Wasp</name>
    <dbReference type="NCBI Taxonomy" id="7454"/>
    <lineage>
        <taxon>Eukaryota</taxon>
        <taxon>Metazoa</taxon>
        <taxon>Ecdysozoa</taxon>
        <taxon>Arthropoda</taxon>
        <taxon>Hexapoda</taxon>
        <taxon>Insecta</taxon>
        <taxon>Pterygota</taxon>
        <taxon>Neoptera</taxon>
        <taxon>Endopterygota</taxon>
        <taxon>Hymenoptera</taxon>
        <taxon>Apocrita</taxon>
        <taxon>Aculeata</taxon>
        <taxon>Vespoidea</taxon>
        <taxon>Vespidae</taxon>
        <taxon>Vespinae</taxon>
        <taxon>Vespula</taxon>
    </lineage>
</organism>
<evidence type="ECO:0000313" key="3">
    <source>
        <dbReference type="Proteomes" id="UP000614350"/>
    </source>
</evidence>
<dbReference type="AlphaFoldDB" id="A0A834MXJ1"/>
<protein>
    <submittedName>
        <fullName evidence="2">Uncharacterized protein</fullName>
    </submittedName>
</protein>
<sequence>MMFPRELYYIRSEDKSWCLIFRDNNDDYDDDDDDDDDDEDDDVDDDATIIMMSMSLIDFTGLKRLLKNDLIFRKKSSECDLDRRNTGIEHQSVRDEAVNHQGDTN</sequence>
<gene>
    <name evidence="2" type="ORF">HZH66_011215</name>
</gene>
<dbReference type="Proteomes" id="UP000614350">
    <property type="component" value="Unassembled WGS sequence"/>
</dbReference>
<name>A0A834MXJ1_VESVU</name>
<evidence type="ECO:0000313" key="2">
    <source>
        <dbReference type="EMBL" id="KAF7386763.1"/>
    </source>
</evidence>